<reference evidence="2 3" key="1">
    <citation type="journal article" date="2016" name="Nat. Commun.">
        <title>Thousands of microbial genomes shed light on interconnected biogeochemical processes in an aquifer system.</title>
        <authorList>
            <person name="Anantharaman K."/>
            <person name="Brown C.T."/>
            <person name="Hug L.A."/>
            <person name="Sharon I."/>
            <person name="Castelle C.J."/>
            <person name="Probst A.J."/>
            <person name="Thomas B.C."/>
            <person name="Singh A."/>
            <person name="Wilkins M.J."/>
            <person name="Karaoz U."/>
            <person name="Brodie E.L."/>
            <person name="Williams K.H."/>
            <person name="Hubbard S.S."/>
            <person name="Banfield J.F."/>
        </authorList>
    </citation>
    <scope>NUCLEOTIDE SEQUENCE [LARGE SCALE GENOMIC DNA]</scope>
</reference>
<name>A0A1F6MHK1_9BACT</name>
<dbReference type="AlphaFoldDB" id="A0A1F6MHK1"/>
<organism evidence="2 3">
    <name type="scientific">Candidatus Magasanikbacteria bacterium RIFCSPHIGHO2_02_FULL_51_14</name>
    <dbReference type="NCBI Taxonomy" id="1798683"/>
    <lineage>
        <taxon>Bacteria</taxon>
        <taxon>Candidatus Magasanikiibacteriota</taxon>
    </lineage>
</organism>
<sequence>MTGNITIVILKQTNRGGEAVSKRTQAVVLNIVLITVLGSGLIGDATGNRYLLGFFALASAVGLHMTVEASKREKNRKSERRVKP</sequence>
<evidence type="ECO:0000313" key="2">
    <source>
        <dbReference type="EMBL" id="OGH71126.1"/>
    </source>
</evidence>
<keyword evidence="1" id="KW-1133">Transmembrane helix</keyword>
<keyword evidence="1" id="KW-0472">Membrane</keyword>
<protein>
    <submittedName>
        <fullName evidence="2">Uncharacterized protein</fullName>
    </submittedName>
</protein>
<comment type="caution">
    <text evidence="2">The sequence shown here is derived from an EMBL/GenBank/DDBJ whole genome shotgun (WGS) entry which is preliminary data.</text>
</comment>
<dbReference type="EMBL" id="MFQE01000033">
    <property type="protein sequence ID" value="OGH71126.1"/>
    <property type="molecule type" value="Genomic_DNA"/>
</dbReference>
<accession>A0A1F6MHK1</accession>
<gene>
    <name evidence="2" type="ORF">A3C90_03085</name>
</gene>
<feature type="transmembrane region" description="Helical" evidence="1">
    <location>
        <begin position="49"/>
        <end position="67"/>
    </location>
</feature>
<proteinExistence type="predicted"/>
<evidence type="ECO:0000313" key="3">
    <source>
        <dbReference type="Proteomes" id="UP000177457"/>
    </source>
</evidence>
<dbReference type="Proteomes" id="UP000177457">
    <property type="component" value="Unassembled WGS sequence"/>
</dbReference>
<evidence type="ECO:0000256" key="1">
    <source>
        <dbReference type="SAM" id="Phobius"/>
    </source>
</evidence>
<feature type="transmembrane region" description="Helical" evidence="1">
    <location>
        <begin position="26"/>
        <end position="43"/>
    </location>
</feature>
<keyword evidence="1" id="KW-0812">Transmembrane</keyword>